<dbReference type="Pfam" id="PF17931">
    <property type="entry name" value="TetR_C_23"/>
    <property type="match status" value="1"/>
</dbReference>
<sequence>MMTAAAPVLPVRTPRHGQTRQLLVDTAMRLFRDGGYEKTTMRAIALAAGVSVGNAYYYFGSKDELVREFYGQLQAEHLARCLPLLREGQSLGEHLRAILGAGLDVLGPYHGFGPVFVSAAMGTSVPAGAPARQASVELFREAVRRSRPLPPLAVRASLPDLLSLLHRGITLYWAYDSSPRQERTRRLIANGVPLVAKLVVLARLPVVRKIIEETAGLIRGEKA</sequence>
<evidence type="ECO:0000256" key="3">
    <source>
        <dbReference type="ARBA" id="ARBA00023163"/>
    </source>
</evidence>
<dbReference type="InterPro" id="IPR009057">
    <property type="entry name" value="Homeodomain-like_sf"/>
</dbReference>
<dbReference type="Proteomes" id="UP001165368">
    <property type="component" value="Unassembled WGS sequence"/>
</dbReference>
<feature type="domain" description="HTH tetR-type" evidence="5">
    <location>
        <begin position="17"/>
        <end position="77"/>
    </location>
</feature>
<name>A0ABS9L818_9MICC</name>
<proteinExistence type="predicted"/>
<dbReference type="PROSITE" id="PS01081">
    <property type="entry name" value="HTH_TETR_1"/>
    <property type="match status" value="1"/>
</dbReference>
<keyword evidence="3" id="KW-0804">Transcription</keyword>
<dbReference type="SUPFAM" id="SSF48498">
    <property type="entry name" value="Tetracyclin repressor-like, C-terminal domain"/>
    <property type="match status" value="1"/>
</dbReference>
<dbReference type="PANTHER" id="PTHR30055:SF234">
    <property type="entry name" value="HTH-TYPE TRANSCRIPTIONAL REGULATOR BETI"/>
    <property type="match status" value="1"/>
</dbReference>
<dbReference type="InterPro" id="IPR041673">
    <property type="entry name" value="TetR_C_23"/>
</dbReference>
<evidence type="ECO:0000256" key="1">
    <source>
        <dbReference type="ARBA" id="ARBA00023015"/>
    </source>
</evidence>
<dbReference type="InterPro" id="IPR036271">
    <property type="entry name" value="Tet_transcr_reg_TetR-rel_C_sf"/>
</dbReference>
<comment type="caution">
    <text evidence="6">The sequence shown here is derived from an EMBL/GenBank/DDBJ whole genome shotgun (WGS) entry which is preliminary data.</text>
</comment>
<evidence type="ECO:0000313" key="7">
    <source>
        <dbReference type="Proteomes" id="UP001165368"/>
    </source>
</evidence>
<evidence type="ECO:0000259" key="5">
    <source>
        <dbReference type="PROSITE" id="PS50977"/>
    </source>
</evidence>
<keyword evidence="2 4" id="KW-0238">DNA-binding</keyword>
<evidence type="ECO:0000313" key="6">
    <source>
        <dbReference type="EMBL" id="MCG2622817.1"/>
    </source>
</evidence>
<gene>
    <name evidence="6" type="ORF">LVY72_12990</name>
</gene>
<accession>A0ABS9L818</accession>
<feature type="DNA-binding region" description="H-T-H motif" evidence="4">
    <location>
        <begin position="40"/>
        <end position="59"/>
    </location>
</feature>
<organism evidence="6 7">
    <name type="scientific">Arthrobacter hankyongi</name>
    <dbReference type="NCBI Taxonomy" id="2904801"/>
    <lineage>
        <taxon>Bacteria</taxon>
        <taxon>Bacillati</taxon>
        <taxon>Actinomycetota</taxon>
        <taxon>Actinomycetes</taxon>
        <taxon>Micrococcales</taxon>
        <taxon>Micrococcaceae</taxon>
        <taxon>Arthrobacter</taxon>
    </lineage>
</organism>
<keyword evidence="1" id="KW-0805">Transcription regulation</keyword>
<dbReference type="EMBL" id="JAKLTQ010000009">
    <property type="protein sequence ID" value="MCG2622817.1"/>
    <property type="molecule type" value="Genomic_DNA"/>
</dbReference>
<dbReference type="Pfam" id="PF00440">
    <property type="entry name" value="TetR_N"/>
    <property type="match status" value="1"/>
</dbReference>
<reference evidence="6" key="1">
    <citation type="submission" date="2022-01" db="EMBL/GenBank/DDBJ databases">
        <authorList>
            <person name="Jo J.-H."/>
            <person name="Im W.-T."/>
        </authorList>
    </citation>
    <scope>NUCLEOTIDE SEQUENCE</scope>
    <source>
        <strain evidence="6">I2-34</strain>
    </source>
</reference>
<dbReference type="SUPFAM" id="SSF46689">
    <property type="entry name" value="Homeodomain-like"/>
    <property type="match status" value="1"/>
</dbReference>
<evidence type="ECO:0000256" key="2">
    <source>
        <dbReference type="ARBA" id="ARBA00023125"/>
    </source>
</evidence>
<dbReference type="Gene3D" id="1.10.357.10">
    <property type="entry name" value="Tetracycline Repressor, domain 2"/>
    <property type="match status" value="1"/>
</dbReference>
<dbReference type="PANTHER" id="PTHR30055">
    <property type="entry name" value="HTH-TYPE TRANSCRIPTIONAL REGULATOR RUTR"/>
    <property type="match status" value="1"/>
</dbReference>
<dbReference type="PROSITE" id="PS50977">
    <property type="entry name" value="HTH_TETR_2"/>
    <property type="match status" value="1"/>
</dbReference>
<protein>
    <submittedName>
        <fullName evidence="6">TetR/AcrR family transcriptional regulator</fullName>
    </submittedName>
</protein>
<dbReference type="InterPro" id="IPR001647">
    <property type="entry name" value="HTH_TetR"/>
</dbReference>
<evidence type="ECO:0000256" key="4">
    <source>
        <dbReference type="PROSITE-ProRule" id="PRU00335"/>
    </source>
</evidence>
<dbReference type="InterPro" id="IPR050109">
    <property type="entry name" value="HTH-type_TetR-like_transc_reg"/>
</dbReference>
<dbReference type="RefSeq" id="WP_237821500.1">
    <property type="nucleotide sequence ID" value="NZ_JAKLTQ010000009.1"/>
</dbReference>
<dbReference type="InterPro" id="IPR023772">
    <property type="entry name" value="DNA-bd_HTH_TetR-type_CS"/>
</dbReference>
<keyword evidence="7" id="KW-1185">Reference proteome</keyword>
<dbReference type="PRINTS" id="PR00455">
    <property type="entry name" value="HTHTETR"/>
</dbReference>